<feature type="compositionally biased region" description="Basic and acidic residues" evidence="1">
    <location>
        <begin position="216"/>
        <end position="229"/>
    </location>
</feature>
<feature type="compositionally biased region" description="Polar residues" evidence="1">
    <location>
        <begin position="191"/>
        <end position="206"/>
    </location>
</feature>
<dbReference type="GeneID" id="64980653"/>
<name>A0A7R8ATP8_9EURO</name>
<evidence type="ECO:0000313" key="2">
    <source>
        <dbReference type="EMBL" id="BCS30656.1"/>
    </source>
</evidence>
<feature type="region of interest" description="Disordered" evidence="1">
    <location>
        <begin position="152"/>
        <end position="250"/>
    </location>
</feature>
<dbReference type="KEGG" id="apuu:APUU_80959S"/>
<dbReference type="EMBL" id="AP024450">
    <property type="protein sequence ID" value="BCS30656.1"/>
    <property type="molecule type" value="Genomic_DNA"/>
</dbReference>
<evidence type="ECO:0000256" key="1">
    <source>
        <dbReference type="SAM" id="MobiDB-lite"/>
    </source>
</evidence>
<feature type="compositionally biased region" description="Basic and acidic residues" evidence="1">
    <location>
        <begin position="239"/>
        <end position="250"/>
    </location>
</feature>
<protein>
    <submittedName>
        <fullName evidence="2">Uncharacterized protein</fullName>
    </submittedName>
</protein>
<dbReference type="Proteomes" id="UP000654913">
    <property type="component" value="Chromosome 8"/>
</dbReference>
<gene>
    <name evidence="2" type="ORF">APUU_80959S</name>
</gene>
<feature type="compositionally biased region" description="Low complexity" evidence="1">
    <location>
        <begin position="164"/>
        <end position="177"/>
    </location>
</feature>
<sequence>MHDQQPSSSSELHANDNEDPAPYPQCHQGDPLADHDFSERPDLASLGFYDHERYPDGDAWADGIEDVDLLSSFPFSTLVTESASFVNPTSFSTVQVDDQPNFDELFDTVKTASAANGVDSCPTLSPDIVEYPWADINIYQGGFSTPDIDSWPSPWTTMTSEPESAGASSRSQRGSRGIQPTFVPILPKPGQNLTRPEEQSTFSYKRQFNKCPARFPDAKNRKIHEDKAHGYLRKAGRPRNRDRPLPRSAS</sequence>
<dbReference type="AlphaFoldDB" id="A0A7R8ATP8"/>
<proteinExistence type="predicted"/>
<keyword evidence="3" id="KW-1185">Reference proteome</keyword>
<feature type="region of interest" description="Disordered" evidence="1">
    <location>
        <begin position="1"/>
        <end position="39"/>
    </location>
</feature>
<reference evidence="2" key="1">
    <citation type="submission" date="2021-01" db="EMBL/GenBank/DDBJ databases">
        <authorList>
            <consortium name="Aspergillus puulaauensis MK2 genome sequencing consortium"/>
            <person name="Kazuki M."/>
            <person name="Futagami T."/>
        </authorList>
    </citation>
    <scope>NUCLEOTIDE SEQUENCE</scope>
    <source>
        <strain evidence="2">MK2</strain>
    </source>
</reference>
<feature type="compositionally biased region" description="Polar residues" evidence="1">
    <location>
        <begin position="153"/>
        <end position="162"/>
    </location>
</feature>
<feature type="compositionally biased region" description="Polar residues" evidence="1">
    <location>
        <begin position="1"/>
        <end position="12"/>
    </location>
</feature>
<reference evidence="2" key="2">
    <citation type="submission" date="2021-02" db="EMBL/GenBank/DDBJ databases">
        <title>Aspergillus puulaauensis MK2 genome sequence.</title>
        <authorList>
            <person name="Futagami T."/>
            <person name="Mori K."/>
            <person name="Kadooka C."/>
            <person name="Tanaka T."/>
        </authorList>
    </citation>
    <scope>NUCLEOTIDE SEQUENCE</scope>
    <source>
        <strain evidence="2">MK2</strain>
    </source>
</reference>
<evidence type="ECO:0000313" key="3">
    <source>
        <dbReference type="Proteomes" id="UP000654913"/>
    </source>
</evidence>
<organism evidence="2 3">
    <name type="scientific">Aspergillus puulaauensis</name>
    <dbReference type="NCBI Taxonomy" id="1220207"/>
    <lineage>
        <taxon>Eukaryota</taxon>
        <taxon>Fungi</taxon>
        <taxon>Dikarya</taxon>
        <taxon>Ascomycota</taxon>
        <taxon>Pezizomycotina</taxon>
        <taxon>Eurotiomycetes</taxon>
        <taxon>Eurotiomycetidae</taxon>
        <taxon>Eurotiales</taxon>
        <taxon>Aspergillaceae</taxon>
        <taxon>Aspergillus</taxon>
    </lineage>
</organism>
<accession>A0A7R8ATP8</accession>
<dbReference type="RefSeq" id="XP_041562842.1">
    <property type="nucleotide sequence ID" value="XM_041697297.1"/>
</dbReference>